<reference evidence="3" key="1">
    <citation type="submission" date="2020-10" db="EMBL/GenBank/DDBJ databases">
        <authorList>
            <person name="Gilroy R."/>
        </authorList>
    </citation>
    <scope>NUCLEOTIDE SEQUENCE</scope>
    <source>
        <strain evidence="3">ChiSjej4B22-8148</strain>
    </source>
</reference>
<dbReference type="EMBL" id="DVGK01000158">
    <property type="protein sequence ID" value="HIR14893.1"/>
    <property type="molecule type" value="Genomic_DNA"/>
</dbReference>
<comment type="caution">
    <text evidence="3">The sequence shown here is derived from an EMBL/GenBank/DDBJ whole genome shotgun (WGS) entry which is preliminary data.</text>
</comment>
<protein>
    <submittedName>
        <fullName evidence="3">GTP-binding protein</fullName>
    </submittedName>
</protein>
<feature type="domain" description="CobW/HypB/UreG nucleotide-binding" evidence="1">
    <location>
        <begin position="3"/>
        <end position="173"/>
    </location>
</feature>
<dbReference type="PANTHER" id="PTHR13748">
    <property type="entry name" value="COBW-RELATED"/>
    <property type="match status" value="1"/>
</dbReference>
<dbReference type="Proteomes" id="UP000886757">
    <property type="component" value="Unassembled WGS sequence"/>
</dbReference>
<dbReference type="InterPro" id="IPR027417">
    <property type="entry name" value="P-loop_NTPase"/>
</dbReference>
<evidence type="ECO:0000259" key="2">
    <source>
        <dbReference type="Pfam" id="PF07683"/>
    </source>
</evidence>
<evidence type="ECO:0000313" key="4">
    <source>
        <dbReference type="Proteomes" id="UP000886757"/>
    </source>
</evidence>
<evidence type="ECO:0000313" key="3">
    <source>
        <dbReference type="EMBL" id="HIR14893.1"/>
    </source>
</evidence>
<dbReference type="PANTHER" id="PTHR13748:SF62">
    <property type="entry name" value="COBW DOMAIN-CONTAINING PROTEIN"/>
    <property type="match status" value="1"/>
</dbReference>
<dbReference type="Pfam" id="PF02492">
    <property type="entry name" value="cobW"/>
    <property type="match status" value="1"/>
</dbReference>
<feature type="domain" description="CobW C-terminal" evidence="2">
    <location>
        <begin position="226"/>
        <end position="295"/>
    </location>
</feature>
<dbReference type="SUPFAM" id="SSF90002">
    <property type="entry name" value="Hypothetical protein YjiA, C-terminal domain"/>
    <property type="match status" value="1"/>
</dbReference>
<dbReference type="AlphaFoldDB" id="A0A9D1DBL8"/>
<dbReference type="InterPro" id="IPR011629">
    <property type="entry name" value="CobW-like_C"/>
</dbReference>
<reference evidence="3" key="2">
    <citation type="journal article" date="2021" name="PeerJ">
        <title>Extensive microbial diversity within the chicken gut microbiome revealed by metagenomics and culture.</title>
        <authorList>
            <person name="Gilroy R."/>
            <person name="Ravi A."/>
            <person name="Getino M."/>
            <person name="Pursley I."/>
            <person name="Horton D.L."/>
            <person name="Alikhan N.F."/>
            <person name="Baker D."/>
            <person name="Gharbi K."/>
            <person name="Hall N."/>
            <person name="Watson M."/>
            <person name="Adriaenssens E.M."/>
            <person name="Foster-Nyarko E."/>
            <person name="Jarju S."/>
            <person name="Secka A."/>
            <person name="Antonio M."/>
            <person name="Oren A."/>
            <person name="Chaudhuri R.R."/>
            <person name="La Ragione R."/>
            <person name="Hildebrand F."/>
            <person name="Pallen M.J."/>
        </authorList>
    </citation>
    <scope>NUCLEOTIDE SEQUENCE</scope>
    <source>
        <strain evidence="3">ChiSjej4B22-8148</strain>
    </source>
</reference>
<dbReference type="Pfam" id="PF07683">
    <property type="entry name" value="CobW_C"/>
    <property type="match status" value="1"/>
</dbReference>
<dbReference type="SUPFAM" id="SSF52540">
    <property type="entry name" value="P-loop containing nucleoside triphosphate hydrolases"/>
    <property type="match status" value="1"/>
</dbReference>
<dbReference type="Gene3D" id="3.40.50.300">
    <property type="entry name" value="P-loop containing nucleotide triphosphate hydrolases"/>
    <property type="match status" value="1"/>
</dbReference>
<dbReference type="GO" id="GO:0005737">
    <property type="term" value="C:cytoplasm"/>
    <property type="evidence" value="ECO:0007669"/>
    <property type="project" value="TreeGrafter"/>
</dbReference>
<name>A0A9D1DBL8_9FIRM</name>
<dbReference type="InterPro" id="IPR003495">
    <property type="entry name" value="CobW/HypB/UreG_nucleotide-bd"/>
</dbReference>
<dbReference type="InterPro" id="IPR051316">
    <property type="entry name" value="Zinc-reg_GTPase_activator"/>
</dbReference>
<sequence length="334" mass="37183">MKILIVSGFLGAGKTTFIKEMAAKTGRDFVIMENEYGEAGIDSALLNQEKNINVWELTEGCVCCTMKADFASSVLTIANTLDPEYLIVEPTGVGMLSSIIQNIRQISYERILLLKPVTIVDADSFDFSRRMYGEILTDQIRAAGTVVISKRSFSSVSEASGLLDYIRKINPGACIQYEHYSRQDSSWWESLLKTRLDGTRIDSPALAEPELDTLSLQNPSLPSANHLIFFLEDLIRGEFGCICRAKGLIQTEKGLLRFDAVNDRYSITGCEQKESPGATFIGRDLKRNRLRRLLLSSIYTSSKISGRKTIQNSSRKLPGFVTAPKNIRKAEEAL</sequence>
<gene>
    <name evidence="3" type="ORF">IAB31_13340</name>
</gene>
<evidence type="ECO:0000259" key="1">
    <source>
        <dbReference type="Pfam" id="PF02492"/>
    </source>
</evidence>
<proteinExistence type="predicted"/>
<accession>A0A9D1DBL8</accession>
<organism evidence="3 4">
    <name type="scientific">Candidatus Choladousia intestinavium</name>
    <dbReference type="NCBI Taxonomy" id="2840727"/>
    <lineage>
        <taxon>Bacteria</taxon>
        <taxon>Bacillati</taxon>
        <taxon>Bacillota</taxon>
        <taxon>Clostridia</taxon>
        <taxon>Lachnospirales</taxon>
        <taxon>Lachnospiraceae</taxon>
        <taxon>Lachnospiraceae incertae sedis</taxon>
        <taxon>Candidatus Choladousia</taxon>
    </lineage>
</organism>